<accession>A0AAE7MRU0</accession>
<evidence type="ECO:0000256" key="4">
    <source>
        <dbReference type="ARBA" id="ARBA00022801"/>
    </source>
</evidence>
<feature type="transmembrane region" description="Helical" evidence="10">
    <location>
        <begin position="435"/>
        <end position="452"/>
    </location>
</feature>
<dbReference type="Gene3D" id="1.20.1560.10">
    <property type="entry name" value="ABC transporter type 1, transmembrane domain"/>
    <property type="match status" value="1"/>
</dbReference>
<evidence type="ECO:0000256" key="1">
    <source>
        <dbReference type="ARBA" id="ARBA00004651"/>
    </source>
</evidence>
<dbReference type="Gene3D" id="3.90.70.10">
    <property type="entry name" value="Cysteine proteinases"/>
    <property type="match status" value="1"/>
</dbReference>
<evidence type="ECO:0000259" key="11">
    <source>
        <dbReference type="PROSITE" id="PS50893"/>
    </source>
</evidence>
<keyword evidence="7 10" id="KW-1133">Transmembrane helix</keyword>
<feature type="coiled-coil region" evidence="9">
    <location>
        <begin position="471"/>
        <end position="498"/>
    </location>
</feature>
<dbReference type="PANTHER" id="PTHR43394:SF1">
    <property type="entry name" value="ATP-BINDING CASSETTE SUB-FAMILY B MEMBER 10, MITOCHONDRIAL"/>
    <property type="match status" value="1"/>
</dbReference>
<dbReference type="InterPro" id="IPR036640">
    <property type="entry name" value="ABC1_TM_sf"/>
</dbReference>
<dbReference type="GO" id="GO:0006508">
    <property type="term" value="P:proteolysis"/>
    <property type="evidence" value="ECO:0007669"/>
    <property type="project" value="InterPro"/>
</dbReference>
<dbReference type="PROSITE" id="PS50893">
    <property type="entry name" value="ABC_TRANSPORTER_2"/>
    <property type="match status" value="1"/>
</dbReference>
<dbReference type="Pfam" id="PF00664">
    <property type="entry name" value="ABC_membrane"/>
    <property type="match status" value="1"/>
</dbReference>
<dbReference type="SUPFAM" id="SSF52540">
    <property type="entry name" value="P-loop containing nucleoside triphosphate hydrolases"/>
    <property type="match status" value="1"/>
</dbReference>
<dbReference type="InterPro" id="IPR017871">
    <property type="entry name" value="ABC_transporter-like_CS"/>
</dbReference>
<evidence type="ECO:0000256" key="7">
    <source>
        <dbReference type="ARBA" id="ARBA00022989"/>
    </source>
</evidence>
<dbReference type="Proteomes" id="UP000516696">
    <property type="component" value="Chromosome"/>
</dbReference>
<feature type="domain" description="ABC transporter" evidence="11">
    <location>
        <begin position="503"/>
        <end position="711"/>
    </location>
</feature>
<dbReference type="PROSITE" id="PS50990">
    <property type="entry name" value="PEPTIDASE_C39"/>
    <property type="match status" value="1"/>
</dbReference>
<dbReference type="SUPFAM" id="SSF90123">
    <property type="entry name" value="ABC transporter transmembrane region"/>
    <property type="match status" value="1"/>
</dbReference>
<keyword evidence="4" id="KW-0378">Hydrolase</keyword>
<dbReference type="InterPro" id="IPR039421">
    <property type="entry name" value="Type_1_exporter"/>
</dbReference>
<dbReference type="InterPro" id="IPR011527">
    <property type="entry name" value="ABC1_TM_dom"/>
</dbReference>
<keyword evidence="8 10" id="KW-0472">Membrane</keyword>
<dbReference type="PROSITE" id="PS00211">
    <property type="entry name" value="ABC_TRANSPORTER_1"/>
    <property type="match status" value="1"/>
</dbReference>
<comment type="subcellular location">
    <subcellularLocation>
        <location evidence="1">Cell membrane</location>
        <topology evidence="1">Multi-pass membrane protein</topology>
    </subcellularLocation>
</comment>
<protein>
    <submittedName>
        <fullName evidence="14">Peptidase domain-containing ABC transporter</fullName>
    </submittedName>
</protein>
<dbReference type="GO" id="GO:0015421">
    <property type="term" value="F:ABC-type oligopeptide transporter activity"/>
    <property type="evidence" value="ECO:0007669"/>
    <property type="project" value="TreeGrafter"/>
</dbReference>
<feature type="transmembrane region" description="Helical" evidence="10">
    <location>
        <begin position="294"/>
        <end position="317"/>
    </location>
</feature>
<dbReference type="GO" id="GO:0008234">
    <property type="term" value="F:cysteine-type peptidase activity"/>
    <property type="evidence" value="ECO:0007669"/>
    <property type="project" value="UniProtKB-KW"/>
</dbReference>
<evidence type="ECO:0000259" key="13">
    <source>
        <dbReference type="PROSITE" id="PS50990"/>
    </source>
</evidence>
<evidence type="ECO:0000256" key="8">
    <source>
        <dbReference type="ARBA" id="ARBA00023136"/>
    </source>
</evidence>
<evidence type="ECO:0000256" key="2">
    <source>
        <dbReference type="ARBA" id="ARBA00022692"/>
    </source>
</evidence>
<dbReference type="PANTHER" id="PTHR43394">
    <property type="entry name" value="ATP-DEPENDENT PERMEASE MDL1, MITOCHONDRIAL"/>
    <property type="match status" value="1"/>
</dbReference>
<keyword evidence="5" id="KW-0788">Thiol protease</keyword>
<dbReference type="PROSITE" id="PS50929">
    <property type="entry name" value="ABC_TM1F"/>
    <property type="match status" value="1"/>
</dbReference>
<gene>
    <name evidence="14" type="ORF">EGM181_14820</name>
</gene>
<dbReference type="InterPro" id="IPR003439">
    <property type="entry name" value="ABC_transporter-like_ATP-bd"/>
</dbReference>
<dbReference type="InterPro" id="IPR005074">
    <property type="entry name" value="Peptidase_C39"/>
</dbReference>
<dbReference type="Pfam" id="PF03412">
    <property type="entry name" value="Peptidase_C39"/>
    <property type="match status" value="1"/>
</dbReference>
<dbReference type="InterPro" id="IPR027417">
    <property type="entry name" value="P-loop_NTPase"/>
</dbReference>
<feature type="transmembrane region" description="Helical" evidence="10">
    <location>
        <begin position="323"/>
        <end position="342"/>
    </location>
</feature>
<dbReference type="AlphaFoldDB" id="A0AAE7MRU0"/>
<dbReference type="Pfam" id="PF00005">
    <property type="entry name" value="ABC_tran"/>
    <property type="match status" value="1"/>
</dbReference>
<evidence type="ECO:0000256" key="3">
    <source>
        <dbReference type="ARBA" id="ARBA00022741"/>
    </source>
</evidence>
<keyword evidence="3" id="KW-0547">Nucleotide-binding</keyword>
<keyword evidence="9" id="KW-0175">Coiled coil</keyword>
<keyword evidence="6" id="KW-0067">ATP-binding</keyword>
<reference evidence="14 15" key="1">
    <citation type="submission" date="2020-03" db="EMBL/GenBank/DDBJ databases">
        <title>Characterization of ganglioside-mimicking enterococci.</title>
        <authorList>
            <person name="Patry R.T."/>
            <person name="Nothaft H."/>
            <person name="Bridger R."/>
            <person name="Shajahan A."/>
            <person name="Huynh S."/>
            <person name="Sanchez S."/>
            <person name="Azadi P."/>
            <person name="Cooper K."/>
            <person name="Miller W.G."/>
            <person name="Parker C.T."/>
            <person name="Wells L."/>
            <person name="Szymanski C.M."/>
        </authorList>
    </citation>
    <scope>NUCLEOTIDE SEQUENCE [LARGE SCALE GENOMIC DNA]</scope>
    <source>
        <strain evidence="14 15">EGM181</strain>
    </source>
</reference>
<dbReference type="RefSeq" id="WP_113849251.1">
    <property type="nucleotide sequence ID" value="NZ_CP050485.1"/>
</dbReference>
<dbReference type="GO" id="GO:0016887">
    <property type="term" value="F:ATP hydrolysis activity"/>
    <property type="evidence" value="ECO:0007669"/>
    <property type="project" value="InterPro"/>
</dbReference>
<evidence type="ECO:0000256" key="5">
    <source>
        <dbReference type="ARBA" id="ARBA00022807"/>
    </source>
</evidence>
<feature type="transmembrane region" description="Helical" evidence="10">
    <location>
        <begin position="164"/>
        <end position="185"/>
    </location>
</feature>
<dbReference type="CDD" id="cd18570">
    <property type="entry name" value="ABC_6TM_PCAT1_LagD_like"/>
    <property type="match status" value="1"/>
</dbReference>
<dbReference type="GO" id="GO:0005524">
    <property type="term" value="F:ATP binding"/>
    <property type="evidence" value="ECO:0007669"/>
    <property type="project" value="UniProtKB-KW"/>
</dbReference>
<evidence type="ECO:0000256" key="10">
    <source>
        <dbReference type="SAM" id="Phobius"/>
    </source>
</evidence>
<dbReference type="InterPro" id="IPR003593">
    <property type="entry name" value="AAA+_ATPase"/>
</dbReference>
<organism evidence="14 15">
    <name type="scientific">Enterococcus gallinarum</name>
    <dbReference type="NCBI Taxonomy" id="1353"/>
    <lineage>
        <taxon>Bacteria</taxon>
        <taxon>Bacillati</taxon>
        <taxon>Bacillota</taxon>
        <taxon>Bacilli</taxon>
        <taxon>Lactobacillales</taxon>
        <taxon>Enterococcaceae</taxon>
        <taxon>Enterococcus</taxon>
    </lineage>
</organism>
<evidence type="ECO:0000256" key="6">
    <source>
        <dbReference type="ARBA" id="ARBA00022840"/>
    </source>
</evidence>
<evidence type="ECO:0000259" key="12">
    <source>
        <dbReference type="PROSITE" id="PS50929"/>
    </source>
</evidence>
<feature type="transmembrane region" description="Helical" evidence="10">
    <location>
        <begin position="408"/>
        <end position="429"/>
    </location>
</feature>
<dbReference type="SMART" id="SM00382">
    <property type="entry name" value="AAA"/>
    <property type="match status" value="1"/>
</dbReference>
<dbReference type="Gene3D" id="3.40.50.300">
    <property type="entry name" value="P-loop containing nucleotide triphosphate hydrolases"/>
    <property type="match status" value="1"/>
</dbReference>
<feature type="domain" description="ABC transmembrane type-1" evidence="12">
    <location>
        <begin position="165"/>
        <end position="466"/>
    </location>
</feature>
<proteinExistence type="predicted"/>
<dbReference type="EMBL" id="CP050485">
    <property type="protein sequence ID" value="QOG28438.1"/>
    <property type="molecule type" value="Genomic_DNA"/>
</dbReference>
<feature type="domain" description="Peptidase C39" evidence="13">
    <location>
        <begin position="7"/>
        <end position="136"/>
    </location>
</feature>
<dbReference type="GO" id="GO:0005886">
    <property type="term" value="C:plasma membrane"/>
    <property type="evidence" value="ECO:0007669"/>
    <property type="project" value="UniProtKB-SubCell"/>
</dbReference>
<keyword evidence="5" id="KW-0645">Protease</keyword>
<name>A0AAE7MRU0_ENTGA</name>
<evidence type="ECO:0000313" key="15">
    <source>
        <dbReference type="Proteomes" id="UP000516696"/>
    </source>
</evidence>
<feature type="transmembrane region" description="Helical" evidence="10">
    <location>
        <begin position="223"/>
        <end position="245"/>
    </location>
</feature>
<sequence length="711" mass="80058">MLKRVRQNEQKDCGAAAFATLANLCGRKMSLAEVRDLTRSNSTGATLQGLIEAGSKIGLTAEGLEGSIGELRDGIRSKEINLPFIALVVLETGLSHFLVVEEWSDPKIKVFDPAQGVKKISVGYFEKIWGGYIVIFHKTELFSPGQTTSISYYGTLFFKEKSRLLLVLLFSVVIALFSFLGSFSYQRIIDSFILNSESAIHEEHAHTSIFEEAFHEILYNFQYLILAVVILYLFQAILSIVRAFFIANVSKRMNDDLFEAFFKKILFMKATNLRARDSGELITRYNITTQVQQVLTRLVLSIFLEIFVAITGGAILYIINKQLFLVTTGILLGYTAVSIIFIKPLNKINNELIEKNARTLNVLNETFTGFETIKLFQRESFFLGKFLKQAKSFTHTGKYSVILQNSQASFILLLESLGTILVLWQGSTLVVADKLSLGALIAFISLITFYTSPVRNIIEYQREIQNVLVMMRKLSDVMDDVSEENEEENEVLNDTLKKEWRSIEFKNIYFSYAADSYIINNLSVRFKAGMSYALVGKSGSGKTTFMHLLSSLYSPDKGTILLNDEEIHENKKNYRKQIAYASNDPFLMFGTIRENLTLGMEVSDEGYLIEVLEAVGVTEMTNSFANGLDTVVLENGENLSSGQKQRIAIARALLKKPKILLLDEAFSNLDTNSKLGILKFIESKLKSCIRIYVSHDDLVSSKVDEIIRFGS</sequence>
<keyword evidence="2 10" id="KW-0812">Transmembrane</keyword>
<evidence type="ECO:0000256" key="9">
    <source>
        <dbReference type="SAM" id="Coils"/>
    </source>
</evidence>
<evidence type="ECO:0000313" key="14">
    <source>
        <dbReference type="EMBL" id="QOG28438.1"/>
    </source>
</evidence>